<dbReference type="Pfam" id="PF22352">
    <property type="entry name" value="K319L-like_PKD"/>
    <property type="match status" value="1"/>
</dbReference>
<evidence type="ECO:0000256" key="1">
    <source>
        <dbReference type="ARBA" id="ARBA00022729"/>
    </source>
</evidence>
<feature type="chain" id="PRO_5045960322" description="LamG-like jellyroll fold domain-containing protein" evidence="3">
    <location>
        <begin position="36"/>
        <end position="1246"/>
    </location>
</feature>
<comment type="caution">
    <text evidence="5">The sequence shown here is derived from an EMBL/GenBank/DDBJ whole genome shotgun (WGS) entry which is preliminary data.</text>
</comment>
<dbReference type="InterPro" id="IPR043750">
    <property type="entry name" value="DUF5695"/>
</dbReference>
<accession>A0ABU1J3F8</accession>
<evidence type="ECO:0000259" key="4">
    <source>
        <dbReference type="SMART" id="SM00560"/>
    </source>
</evidence>
<evidence type="ECO:0000313" key="5">
    <source>
        <dbReference type="EMBL" id="MDR6246055.1"/>
    </source>
</evidence>
<dbReference type="Proteomes" id="UP001185028">
    <property type="component" value="Unassembled WGS sequence"/>
</dbReference>
<protein>
    <recommendedName>
        <fullName evidence="4">LamG-like jellyroll fold domain-containing protein</fullName>
    </recommendedName>
</protein>
<name>A0ABU1J3F8_9BACL</name>
<evidence type="ECO:0000256" key="2">
    <source>
        <dbReference type="ARBA" id="ARBA00023157"/>
    </source>
</evidence>
<gene>
    <name evidence="5" type="ORF">JOC58_003974</name>
</gene>
<organism evidence="5 6">
    <name type="scientific">Paenibacillus hunanensis</name>
    <dbReference type="NCBI Taxonomy" id="539262"/>
    <lineage>
        <taxon>Bacteria</taxon>
        <taxon>Bacillati</taxon>
        <taxon>Bacillota</taxon>
        <taxon>Bacilli</taxon>
        <taxon>Bacillales</taxon>
        <taxon>Paenibacillaceae</taxon>
        <taxon>Paenibacillus</taxon>
    </lineage>
</organism>
<keyword evidence="6" id="KW-1185">Reference proteome</keyword>
<dbReference type="SUPFAM" id="SSF49299">
    <property type="entry name" value="PKD domain"/>
    <property type="match status" value="1"/>
</dbReference>
<feature type="signal peptide" evidence="3">
    <location>
        <begin position="1"/>
        <end position="35"/>
    </location>
</feature>
<dbReference type="SMART" id="SM00560">
    <property type="entry name" value="LamGL"/>
    <property type="match status" value="1"/>
</dbReference>
<dbReference type="InterPro" id="IPR013783">
    <property type="entry name" value="Ig-like_fold"/>
</dbReference>
<dbReference type="InterPro" id="IPR013320">
    <property type="entry name" value="ConA-like_dom_sf"/>
</dbReference>
<keyword evidence="2" id="KW-1015">Disulfide bond</keyword>
<reference evidence="5 6" key="1">
    <citation type="submission" date="2023-07" db="EMBL/GenBank/DDBJ databases">
        <title>Genomic Encyclopedia of Type Strains, Phase IV (KMG-IV): sequencing the most valuable type-strain genomes for metagenomic binning, comparative biology and taxonomic classification.</title>
        <authorList>
            <person name="Goeker M."/>
        </authorList>
    </citation>
    <scope>NUCLEOTIDE SEQUENCE [LARGE SCALE GENOMIC DNA]</scope>
    <source>
        <strain evidence="5 6">DSM 22170</strain>
    </source>
</reference>
<proteinExistence type="predicted"/>
<dbReference type="CDD" id="cd00146">
    <property type="entry name" value="PKD"/>
    <property type="match status" value="1"/>
</dbReference>
<sequence length="1246" mass="138541">MMNDDVQWRTIGKMGWALCCALLLLFVQLPTFTYAADEGTDSTDISLSGSQVQVKIGQYGEISSLKLTNDLFPTEYVMNKTVTSEQDTYDHQWMGELLFTYRLDGGEWRKASTNQSDDVRHIQQSGQQVQVTYEHSRHAEGIRDFRLTETYAIKSDGSLGWTIGIENTSGKKLEIGDYGLPMPFNEQWNYGDEIYETRVVTHAFIANDSSYLTASRPSGLGPYLLFMPDADTGAGLEYQDRWRIEEHPGSKWAWNPANEGKWIKGLNVFYPHSAVIRFTNRGYLPNTSLVLNPQASSRYGFTFAAVKDEQQMKQTLYEHGLIDMTVVPGMIVPTNQPIQFDLRTRQPIRSVKDGKGRTIALDRTKTGDHHLYRWRLDQLGPQNVTIQYGNGKRTVMQFYGIDPVDKALSAHASFMVDHMQWNAPGDLRDKVYDDWMMHTKQKRNAFNGNVFDTPEPWGWGWGDDWGLTHGLFLAEQNRLQPVARQVQSLDDYLETVVWNKLMKDHHDDYLVRNFLTADEGATLTDRGYAYPHVYNTYFDMYQIARDYPGLIAYKHDPDTYLLRAYHIMKTLYDGPVNYSLATGLMGGQTTPELIAALDREGYVKEADNIRDKMERKFANFSSNKYPYGSEYSYDNTGEEEVYTLARSQWEAGKNTDKALDMMSEINSKTRASRGQMPVWYYYADPVTNTGDNWFNFQYTTSLAGYTMDDWIRQHLVADQPTLAAEQLRLAYASKLANVGAINSGQMSTDAANIGAASWTYQAEKGNQGTNGTGGGRDVPLMNGWRSMTGEADLGLFGALRILSADVADDPIFGLIGYGAEVKDTGITYQITPTDGVYKKLHILPLGFNMELVRDQYRAAEISKDKRSLRLQMTNTFPSQVHPTSIELSGLQRSAYSIKVNGQAAGTLNAFADRVTLNVYAPAQANYTIELAATTSGSNVAPQVDAGADQSGVAREPIALTGTVTDDGLPAGVPRAHWSVVAAPKDAKATFYNADAARTTVTTSTYGAYTFRLTATDGSLSSSDTVTVQVYAPPALPKLLAYYPFDEGSGTVTANTYGSKKPASLQNGAAWAKGIQGNAVSLNGQGAYVQLPDDVLGGSHDLTLSLWTKAESLQDYSSLFDIGPNQFLYLYLAPQVEGHMQFGITNNGSNGEQTIQAPVMQTGVWNHVAVTLSGSTAILYVNGVEVGRNEQITVDPATFGHTTKNYMGKTRYDDPPYHGLLDDFRVYSRALDAREIAALAHSDSKRQ</sequence>
<dbReference type="EMBL" id="JAVDQH010000021">
    <property type="protein sequence ID" value="MDR6246055.1"/>
    <property type="molecule type" value="Genomic_DNA"/>
</dbReference>
<dbReference type="InterPro" id="IPR006558">
    <property type="entry name" value="LamG-like"/>
</dbReference>
<feature type="domain" description="LamG-like jellyroll fold" evidence="4">
    <location>
        <begin position="1099"/>
        <end position="1233"/>
    </location>
</feature>
<dbReference type="RefSeq" id="WP_229685739.1">
    <property type="nucleotide sequence ID" value="NZ_BMMB01000005.1"/>
</dbReference>
<dbReference type="Gene3D" id="2.60.120.200">
    <property type="match status" value="1"/>
</dbReference>
<dbReference type="SUPFAM" id="SSF49899">
    <property type="entry name" value="Concanavalin A-like lectins/glucanases"/>
    <property type="match status" value="1"/>
</dbReference>
<dbReference type="Pfam" id="PF13385">
    <property type="entry name" value="Laminin_G_3"/>
    <property type="match status" value="1"/>
</dbReference>
<dbReference type="Gene3D" id="2.60.40.10">
    <property type="entry name" value="Immunoglobulins"/>
    <property type="match status" value="1"/>
</dbReference>
<evidence type="ECO:0000256" key="3">
    <source>
        <dbReference type="SAM" id="SignalP"/>
    </source>
</evidence>
<evidence type="ECO:0000313" key="6">
    <source>
        <dbReference type="Proteomes" id="UP001185028"/>
    </source>
</evidence>
<keyword evidence="1 3" id="KW-0732">Signal</keyword>
<dbReference type="InterPro" id="IPR035986">
    <property type="entry name" value="PKD_dom_sf"/>
</dbReference>
<dbReference type="Pfam" id="PF18951">
    <property type="entry name" value="DUF5695"/>
    <property type="match status" value="2"/>
</dbReference>